<feature type="non-terminal residue" evidence="3">
    <location>
        <position position="1"/>
    </location>
</feature>
<dbReference type="InterPro" id="IPR001024">
    <property type="entry name" value="PLAT/LH2_dom"/>
</dbReference>
<organism evidence="3 4">
    <name type="scientific">Adineta steineri</name>
    <dbReference type="NCBI Taxonomy" id="433720"/>
    <lineage>
        <taxon>Eukaryota</taxon>
        <taxon>Metazoa</taxon>
        <taxon>Spiralia</taxon>
        <taxon>Gnathifera</taxon>
        <taxon>Rotifera</taxon>
        <taxon>Eurotatoria</taxon>
        <taxon>Bdelloidea</taxon>
        <taxon>Adinetida</taxon>
        <taxon>Adinetidae</taxon>
        <taxon>Adineta</taxon>
    </lineage>
</organism>
<dbReference type="EMBL" id="CAJNOG010002458">
    <property type="protein sequence ID" value="CAF1505973.1"/>
    <property type="molecule type" value="Genomic_DNA"/>
</dbReference>
<evidence type="ECO:0000313" key="4">
    <source>
        <dbReference type="Proteomes" id="UP000663845"/>
    </source>
</evidence>
<evidence type="ECO:0000256" key="1">
    <source>
        <dbReference type="PROSITE-ProRule" id="PRU00152"/>
    </source>
</evidence>
<accession>A0A815TBK6</accession>
<comment type="caution">
    <text evidence="3">The sequence shown here is derived from an EMBL/GenBank/DDBJ whole genome shotgun (WGS) entry which is preliminary data.</text>
</comment>
<dbReference type="PROSITE" id="PS50095">
    <property type="entry name" value="PLAT"/>
    <property type="match status" value="1"/>
</dbReference>
<evidence type="ECO:0000313" key="3">
    <source>
        <dbReference type="EMBL" id="CAF1505973.1"/>
    </source>
</evidence>
<evidence type="ECO:0000259" key="2">
    <source>
        <dbReference type="PROSITE" id="PS50095"/>
    </source>
</evidence>
<sequence>IQAPLSPLLHLRVWHDISGDKGKASLFLNMINIFD</sequence>
<protein>
    <recommendedName>
        <fullName evidence="2">PLAT domain-containing protein</fullName>
    </recommendedName>
</protein>
<proteinExistence type="predicted"/>
<feature type="domain" description="PLAT" evidence="2">
    <location>
        <begin position="1"/>
        <end position="35"/>
    </location>
</feature>
<gene>
    <name evidence="3" type="ORF">JYZ213_LOCUS43758</name>
</gene>
<name>A0A815TBK6_9BILA</name>
<comment type="caution">
    <text evidence="1">Lacks conserved residue(s) required for the propagation of feature annotation.</text>
</comment>
<reference evidence="3" key="1">
    <citation type="submission" date="2021-02" db="EMBL/GenBank/DDBJ databases">
        <authorList>
            <person name="Nowell W R."/>
        </authorList>
    </citation>
    <scope>NUCLEOTIDE SEQUENCE</scope>
</reference>
<dbReference type="Proteomes" id="UP000663845">
    <property type="component" value="Unassembled WGS sequence"/>
</dbReference>
<dbReference type="AlphaFoldDB" id="A0A815TBK6"/>